<dbReference type="AlphaFoldDB" id="A0A0C9YW54"/>
<name>A0A0C9YW54_9AGAM</name>
<dbReference type="EMBL" id="KN833940">
    <property type="protein sequence ID" value="KIK14392.1"/>
    <property type="molecule type" value="Genomic_DNA"/>
</dbReference>
<dbReference type="HOGENOM" id="CLU_192616_0_0_1"/>
<feature type="non-terminal residue" evidence="1">
    <location>
        <position position="68"/>
    </location>
</feature>
<evidence type="ECO:0000313" key="2">
    <source>
        <dbReference type="Proteomes" id="UP000054018"/>
    </source>
</evidence>
<accession>A0A0C9YW54</accession>
<evidence type="ECO:0008006" key="3">
    <source>
        <dbReference type="Google" id="ProtNLM"/>
    </source>
</evidence>
<protein>
    <recommendedName>
        <fullName evidence="3">Ubiquitin-like protease family profile domain-containing protein</fullName>
    </recommendedName>
</protein>
<organism evidence="1 2">
    <name type="scientific">Pisolithus microcarpus 441</name>
    <dbReference type="NCBI Taxonomy" id="765257"/>
    <lineage>
        <taxon>Eukaryota</taxon>
        <taxon>Fungi</taxon>
        <taxon>Dikarya</taxon>
        <taxon>Basidiomycota</taxon>
        <taxon>Agaricomycotina</taxon>
        <taxon>Agaricomycetes</taxon>
        <taxon>Agaricomycetidae</taxon>
        <taxon>Boletales</taxon>
        <taxon>Sclerodermatineae</taxon>
        <taxon>Pisolithaceae</taxon>
        <taxon>Pisolithus</taxon>
    </lineage>
</organism>
<dbReference type="Proteomes" id="UP000054018">
    <property type="component" value="Unassembled WGS sequence"/>
</dbReference>
<gene>
    <name evidence="1" type="ORF">PISMIDRAFT_117113</name>
</gene>
<reference evidence="2" key="2">
    <citation type="submission" date="2015-01" db="EMBL/GenBank/DDBJ databases">
        <title>Evolutionary Origins and Diversification of the Mycorrhizal Mutualists.</title>
        <authorList>
            <consortium name="DOE Joint Genome Institute"/>
            <consortium name="Mycorrhizal Genomics Consortium"/>
            <person name="Kohler A."/>
            <person name="Kuo A."/>
            <person name="Nagy L.G."/>
            <person name="Floudas D."/>
            <person name="Copeland A."/>
            <person name="Barry K.W."/>
            <person name="Cichocki N."/>
            <person name="Veneault-Fourrey C."/>
            <person name="LaButti K."/>
            <person name="Lindquist E.A."/>
            <person name="Lipzen A."/>
            <person name="Lundell T."/>
            <person name="Morin E."/>
            <person name="Murat C."/>
            <person name="Riley R."/>
            <person name="Ohm R."/>
            <person name="Sun H."/>
            <person name="Tunlid A."/>
            <person name="Henrissat B."/>
            <person name="Grigoriev I.V."/>
            <person name="Hibbett D.S."/>
            <person name="Martin F."/>
        </authorList>
    </citation>
    <scope>NUCLEOTIDE SEQUENCE [LARGE SCALE GENOMIC DNA]</scope>
    <source>
        <strain evidence="2">441</strain>
    </source>
</reference>
<proteinExistence type="predicted"/>
<sequence length="68" mass="7562">LAEHKPWRKDTQNIAQLIGHLSHIASKRVMAPTRDLDAWSVQPVITEAVQNNSYDCGLWALAQIAAVI</sequence>
<dbReference type="OrthoDB" id="2976051at2759"/>
<reference evidence="1 2" key="1">
    <citation type="submission" date="2014-04" db="EMBL/GenBank/DDBJ databases">
        <authorList>
            <consortium name="DOE Joint Genome Institute"/>
            <person name="Kuo A."/>
            <person name="Kohler A."/>
            <person name="Costa M.D."/>
            <person name="Nagy L.G."/>
            <person name="Floudas D."/>
            <person name="Copeland A."/>
            <person name="Barry K.W."/>
            <person name="Cichocki N."/>
            <person name="Veneault-Fourrey C."/>
            <person name="LaButti K."/>
            <person name="Lindquist E.A."/>
            <person name="Lipzen A."/>
            <person name="Lundell T."/>
            <person name="Morin E."/>
            <person name="Murat C."/>
            <person name="Sun H."/>
            <person name="Tunlid A."/>
            <person name="Henrissat B."/>
            <person name="Grigoriev I.V."/>
            <person name="Hibbett D.S."/>
            <person name="Martin F."/>
            <person name="Nordberg H.P."/>
            <person name="Cantor M.N."/>
            <person name="Hua S.X."/>
        </authorList>
    </citation>
    <scope>NUCLEOTIDE SEQUENCE [LARGE SCALE GENOMIC DNA]</scope>
    <source>
        <strain evidence="1 2">441</strain>
    </source>
</reference>
<evidence type="ECO:0000313" key="1">
    <source>
        <dbReference type="EMBL" id="KIK14392.1"/>
    </source>
</evidence>
<keyword evidence="2" id="KW-1185">Reference proteome</keyword>